<feature type="compositionally biased region" description="Low complexity" evidence="3">
    <location>
        <begin position="1001"/>
        <end position="1013"/>
    </location>
</feature>
<dbReference type="AlphaFoldDB" id="A0A067NBE7"/>
<dbReference type="Proteomes" id="UP000027195">
    <property type="component" value="Unassembled WGS sequence"/>
</dbReference>
<evidence type="ECO:0000256" key="3">
    <source>
        <dbReference type="SAM" id="MobiDB-lite"/>
    </source>
</evidence>
<evidence type="ECO:0000256" key="1">
    <source>
        <dbReference type="ARBA" id="ARBA00022884"/>
    </source>
</evidence>
<evidence type="ECO:0000256" key="2">
    <source>
        <dbReference type="PROSITE-ProRule" id="PRU00176"/>
    </source>
</evidence>
<feature type="region of interest" description="Disordered" evidence="3">
    <location>
        <begin position="47"/>
        <end position="68"/>
    </location>
</feature>
<feature type="region of interest" description="Disordered" evidence="3">
    <location>
        <begin position="442"/>
        <end position="503"/>
    </location>
</feature>
<dbReference type="FunFam" id="3.30.70.330:FF:000428">
    <property type="entry name" value="Related to WHI3-involved in regulation of cell size"/>
    <property type="match status" value="1"/>
</dbReference>
<dbReference type="SUPFAM" id="SSF54928">
    <property type="entry name" value="RNA-binding domain, RBD"/>
    <property type="match status" value="1"/>
</dbReference>
<dbReference type="Gene3D" id="3.30.70.330">
    <property type="match status" value="2"/>
</dbReference>
<keyword evidence="1 2" id="KW-0694">RNA-binding</keyword>
<accession>A0A067NBE7</accession>
<feature type="compositionally biased region" description="Polar residues" evidence="3">
    <location>
        <begin position="21"/>
        <end position="31"/>
    </location>
</feature>
<name>A0A067NBE7_BOTB1</name>
<dbReference type="InParanoid" id="A0A067NBE7"/>
<dbReference type="InterPro" id="IPR000504">
    <property type="entry name" value="RRM_dom"/>
</dbReference>
<dbReference type="EMBL" id="KL198017">
    <property type="protein sequence ID" value="KDQ21116.1"/>
    <property type="molecule type" value="Genomic_DNA"/>
</dbReference>
<feature type="region of interest" description="Disordered" evidence="3">
    <location>
        <begin position="528"/>
        <end position="737"/>
    </location>
</feature>
<dbReference type="Pfam" id="PF00076">
    <property type="entry name" value="RRM_1"/>
    <property type="match status" value="1"/>
</dbReference>
<dbReference type="STRING" id="930990.A0A067NBE7"/>
<evidence type="ECO:0000259" key="4">
    <source>
        <dbReference type="PROSITE" id="PS50102"/>
    </source>
</evidence>
<feature type="compositionally biased region" description="Polar residues" evidence="3">
    <location>
        <begin position="125"/>
        <end position="146"/>
    </location>
</feature>
<feature type="region of interest" description="Disordered" evidence="3">
    <location>
        <begin position="1"/>
        <end position="31"/>
    </location>
</feature>
<reference evidence="6" key="1">
    <citation type="journal article" date="2014" name="Proc. Natl. Acad. Sci. U.S.A.">
        <title>Extensive sampling of basidiomycete genomes demonstrates inadequacy of the white-rot/brown-rot paradigm for wood decay fungi.</title>
        <authorList>
            <person name="Riley R."/>
            <person name="Salamov A.A."/>
            <person name="Brown D.W."/>
            <person name="Nagy L.G."/>
            <person name="Floudas D."/>
            <person name="Held B.W."/>
            <person name="Levasseur A."/>
            <person name="Lombard V."/>
            <person name="Morin E."/>
            <person name="Otillar R."/>
            <person name="Lindquist E.A."/>
            <person name="Sun H."/>
            <person name="LaButti K.M."/>
            <person name="Schmutz J."/>
            <person name="Jabbour D."/>
            <person name="Luo H."/>
            <person name="Baker S.E."/>
            <person name="Pisabarro A.G."/>
            <person name="Walton J.D."/>
            <person name="Blanchette R.A."/>
            <person name="Henrissat B."/>
            <person name="Martin F."/>
            <person name="Cullen D."/>
            <person name="Hibbett D.S."/>
            <person name="Grigoriev I.V."/>
        </authorList>
    </citation>
    <scope>NUCLEOTIDE SEQUENCE [LARGE SCALE GENOMIC DNA]</scope>
    <source>
        <strain evidence="6">FD-172 SS1</strain>
    </source>
</reference>
<feature type="region of interest" description="Disordered" evidence="3">
    <location>
        <begin position="982"/>
        <end position="1029"/>
    </location>
</feature>
<feature type="region of interest" description="Disordered" evidence="3">
    <location>
        <begin position="846"/>
        <end position="874"/>
    </location>
</feature>
<dbReference type="PANTHER" id="PTHR10501">
    <property type="entry name" value="U1 SMALL NUCLEAR RIBONUCLEOPROTEIN A/U2 SMALL NUCLEAR RIBONUCLEOPROTEIN B"/>
    <property type="match status" value="1"/>
</dbReference>
<gene>
    <name evidence="5" type="ORF">BOTBODRAFT_328918</name>
</gene>
<proteinExistence type="predicted"/>
<feature type="compositionally biased region" description="Polar residues" evidence="3">
    <location>
        <begin position="682"/>
        <end position="697"/>
    </location>
</feature>
<evidence type="ECO:0000313" key="5">
    <source>
        <dbReference type="EMBL" id="KDQ21116.1"/>
    </source>
</evidence>
<feature type="compositionally biased region" description="Polar residues" evidence="3">
    <location>
        <begin position="852"/>
        <end position="861"/>
    </location>
</feature>
<dbReference type="InterPro" id="IPR012677">
    <property type="entry name" value="Nucleotide-bd_a/b_plait_sf"/>
</dbReference>
<dbReference type="HOGENOM" id="CLU_006261_0_0_1"/>
<dbReference type="SMART" id="SM00360">
    <property type="entry name" value="RRM"/>
    <property type="match status" value="1"/>
</dbReference>
<evidence type="ECO:0000313" key="6">
    <source>
        <dbReference type="Proteomes" id="UP000027195"/>
    </source>
</evidence>
<feature type="compositionally biased region" description="Low complexity" evidence="3">
    <location>
        <begin position="705"/>
        <end position="715"/>
    </location>
</feature>
<dbReference type="InterPro" id="IPR035979">
    <property type="entry name" value="RBD_domain_sf"/>
</dbReference>
<feature type="compositionally biased region" description="Low complexity" evidence="3">
    <location>
        <begin position="601"/>
        <end position="637"/>
    </location>
</feature>
<keyword evidence="6" id="KW-1185">Reference proteome</keyword>
<dbReference type="PROSITE" id="PS50102">
    <property type="entry name" value="RRM"/>
    <property type="match status" value="1"/>
</dbReference>
<feature type="domain" description="RRM" evidence="4">
    <location>
        <begin position="722"/>
        <end position="807"/>
    </location>
</feature>
<feature type="compositionally biased region" description="Polar residues" evidence="3">
    <location>
        <begin position="646"/>
        <end position="659"/>
    </location>
</feature>
<dbReference type="GO" id="GO:0003723">
    <property type="term" value="F:RNA binding"/>
    <property type="evidence" value="ECO:0007669"/>
    <property type="project" value="UniProtKB-UniRule"/>
</dbReference>
<feature type="compositionally biased region" description="Basic and acidic residues" evidence="3">
    <location>
        <begin position="450"/>
        <end position="471"/>
    </location>
</feature>
<feature type="region of interest" description="Disordered" evidence="3">
    <location>
        <begin position="125"/>
        <end position="185"/>
    </location>
</feature>
<feature type="compositionally biased region" description="Low complexity" evidence="3">
    <location>
        <begin position="565"/>
        <end position="582"/>
    </location>
</feature>
<protein>
    <recommendedName>
        <fullName evidence="4">RRM domain-containing protein</fullName>
    </recommendedName>
</protein>
<sequence>MHSQHNQPQHLPDSPPYHHLSNLSPHTEPFNPSHSMLSSYYTTSEHENPHMYSSASFRPAFPTRTRQPSLFTNASQPYPTAADIFGPPPTQQLAQETPIEVTSLGIRSFDFHPHKQQSYATNGLFSGAQQPSLNKQSTHPMLQHQQGHGGMSMHLNHARPQLHQQSQANAESMMMPNGRGTYPTSAGMNGHTALGNGINSVNAPLPQEEISTIFVVGFPDDMQEREFQNMFTFSPGFEAATLRPPLKDVSAHGPASGTQSASAAAALRNAGLFSPSFPGSNAQAFHSGASDPYNLLAVNSGGVVVDAWPGVSVSTRKQAIGFAKFRSRQEALDALDVLQGRRVDVEKGAVLKAEMAKKNLHTKRGVGPLGWSMGGVVPLSQNNANLPTSGSGAAPNEALSGMGINGFSGMNSQSAVNGAGASIPERESLTQTQRDLAAITAMGLGAGSKRMKDNERERERDRDSGSDRENTLRATNSHVYDAFHSLPAPSSTLPPRPPAPISNDVVSRSQVFASTGLNGDLTARDVFSTSNSSGWPSSFTMQSQPTQTQSSDDRTLKPGNIGPVSRSASFPASSSESDTSPQSRHELASSGSVPLFRSANTPQPQQQSSRSTVTVSPSKSIATSYSSSRALSTGSTSPTDPLGFANQRSSTPLNSTGEDNTFVLGQGQTTEDAELARAASGLTVSTSTHQDMVSPQLSSPGSGGSSSRANASNAADQNPPINTLYVGNLPTTSSTSHSNSVLEESLRALFSKCSGYRKLCFRQKSNGPMCFVEFDDVQFATRALNELYGNSLNGLVKGGIRLSYSKNPLGVRNASVSTGYGSTSPVATNSATSMTFGLSNMPENRYTLPPSRHQSLSSAFSLDSAPGRPRQDSLEVRPSLSGFMLDGAQGRQRQEPEMNQHAFGFESSFGRPRQDSVDHVVSPTMYNNYPASPPSRFFSPPPSSGFNPVISSGKSMSQFGRGAFSGTSSFSPFASGPAAVSQSFFNELDENEYQQSAHSTQQQPREQPAQREPTTTIASETAPPPGLEA</sequence>
<organism evidence="5 6">
    <name type="scientific">Botryobasidium botryosum (strain FD-172 SS1)</name>
    <dbReference type="NCBI Taxonomy" id="930990"/>
    <lineage>
        <taxon>Eukaryota</taxon>
        <taxon>Fungi</taxon>
        <taxon>Dikarya</taxon>
        <taxon>Basidiomycota</taxon>
        <taxon>Agaricomycotina</taxon>
        <taxon>Agaricomycetes</taxon>
        <taxon>Cantharellales</taxon>
        <taxon>Botryobasidiaceae</taxon>
        <taxon>Botryobasidium</taxon>
    </lineage>
</organism>
<dbReference type="OrthoDB" id="431169at2759"/>
<feature type="compositionally biased region" description="Low complexity" evidence="3">
    <location>
        <begin position="537"/>
        <end position="550"/>
    </location>
</feature>